<dbReference type="InterPro" id="IPR016181">
    <property type="entry name" value="Acyl_CoA_acyltransferase"/>
</dbReference>
<dbReference type="Proteomes" id="UP000032233">
    <property type="component" value="Unassembled WGS sequence"/>
</dbReference>
<protein>
    <submittedName>
        <fullName evidence="2">Sortase</fullName>
    </submittedName>
</protein>
<dbReference type="SUPFAM" id="SSF55729">
    <property type="entry name" value="Acyl-CoA N-acyltransferases (Nat)"/>
    <property type="match status" value="1"/>
</dbReference>
<accession>A0A0D2GLG1</accession>
<dbReference type="Gene3D" id="3.40.630.30">
    <property type="match status" value="1"/>
</dbReference>
<dbReference type="AlphaFoldDB" id="A0A0D2GLG1"/>
<comment type="caution">
    <text evidence="2">The sequence shown here is derived from an EMBL/GenBank/DDBJ whole genome shotgun (WGS) entry which is preliminary data.</text>
</comment>
<name>A0A0D2GLG1_9BACT</name>
<dbReference type="Pfam" id="PF00583">
    <property type="entry name" value="Acetyltransf_1"/>
    <property type="match status" value="1"/>
</dbReference>
<dbReference type="EMBL" id="AZAC01000002">
    <property type="protein sequence ID" value="KIX15497.1"/>
    <property type="molecule type" value="Genomic_DNA"/>
</dbReference>
<gene>
    <name evidence="2" type="ORF">X474_01845</name>
</gene>
<evidence type="ECO:0000313" key="3">
    <source>
        <dbReference type="Proteomes" id="UP000032233"/>
    </source>
</evidence>
<dbReference type="RefSeq" id="WP_044346377.1">
    <property type="nucleotide sequence ID" value="NZ_AZAC01000002.1"/>
</dbReference>
<evidence type="ECO:0000259" key="1">
    <source>
        <dbReference type="PROSITE" id="PS51186"/>
    </source>
</evidence>
<evidence type="ECO:0000313" key="2">
    <source>
        <dbReference type="EMBL" id="KIX15497.1"/>
    </source>
</evidence>
<dbReference type="GO" id="GO:0016747">
    <property type="term" value="F:acyltransferase activity, transferring groups other than amino-acyl groups"/>
    <property type="evidence" value="ECO:0007669"/>
    <property type="project" value="InterPro"/>
</dbReference>
<dbReference type="PROSITE" id="PS51186">
    <property type="entry name" value="GNAT"/>
    <property type="match status" value="1"/>
</dbReference>
<dbReference type="InParanoid" id="A0A0D2GLG1"/>
<dbReference type="InterPro" id="IPR000182">
    <property type="entry name" value="GNAT_dom"/>
</dbReference>
<dbReference type="STRING" id="1429043.X474_01845"/>
<dbReference type="OrthoDB" id="5503509at2"/>
<feature type="domain" description="N-acetyltransferase" evidence="1">
    <location>
        <begin position="20"/>
        <end position="185"/>
    </location>
</feature>
<sequence>MPITKHGYPRPMILKDGSEVWLRPLDSKTDGDQLLDFYRRIPATDRWYLLNDVSDERIVRDIILNYDPRLVIPIVATGEDGRILGKATLYRYFPGARGHIARVRVVLDPWQRHQRLGTYMLLDLIQLAVNMGLTILVAEYIKGIEDQAIQAAGTLDFFAQAVLPNHVKDPRGNYYDLVLMVKRLHQGYEDY</sequence>
<organism evidence="2 3">
    <name type="scientific">Dethiosulfatarculus sandiegensis</name>
    <dbReference type="NCBI Taxonomy" id="1429043"/>
    <lineage>
        <taxon>Bacteria</taxon>
        <taxon>Pseudomonadati</taxon>
        <taxon>Thermodesulfobacteriota</taxon>
        <taxon>Desulfarculia</taxon>
        <taxon>Desulfarculales</taxon>
        <taxon>Desulfarculaceae</taxon>
        <taxon>Dethiosulfatarculus</taxon>
    </lineage>
</organism>
<keyword evidence="3" id="KW-1185">Reference proteome</keyword>
<proteinExistence type="predicted"/>
<reference evidence="2 3" key="1">
    <citation type="submission" date="2013-11" db="EMBL/GenBank/DDBJ databases">
        <title>Metagenomic analysis of a methanogenic consortium involved in long chain n-alkane degradation.</title>
        <authorList>
            <person name="Davidova I.A."/>
            <person name="Callaghan A.V."/>
            <person name="Wawrik B."/>
            <person name="Pruitt S."/>
            <person name="Marks C."/>
            <person name="Duncan K.E."/>
            <person name="Suflita J.M."/>
        </authorList>
    </citation>
    <scope>NUCLEOTIDE SEQUENCE [LARGE SCALE GENOMIC DNA]</scope>
    <source>
        <strain evidence="2 3">SPR</strain>
    </source>
</reference>